<dbReference type="Gene3D" id="1.20.81.30">
    <property type="entry name" value="Type II secretion system (T2SS), domain F"/>
    <property type="match status" value="2"/>
</dbReference>
<reference evidence="11" key="1">
    <citation type="submission" date="2017-09" db="EMBL/GenBank/DDBJ databases">
        <title>Depth-based differentiation of microbial function through sediment-hosted aquifers and enrichment of novel symbionts in the deep terrestrial subsurface.</title>
        <authorList>
            <person name="Probst A.J."/>
            <person name="Ladd B."/>
            <person name="Jarett J.K."/>
            <person name="Geller-Mcgrath D.E."/>
            <person name="Sieber C.M.K."/>
            <person name="Emerson J.B."/>
            <person name="Anantharaman K."/>
            <person name="Thomas B.C."/>
            <person name="Malmstrom R."/>
            <person name="Stieglmeier M."/>
            <person name="Klingl A."/>
            <person name="Woyke T."/>
            <person name="Ryan C.M."/>
            <person name="Banfield J.F."/>
        </authorList>
    </citation>
    <scope>NUCLEOTIDE SEQUENCE [LARGE SCALE GENOMIC DNA]</scope>
</reference>
<dbReference type="GO" id="GO:0015628">
    <property type="term" value="P:protein secretion by the type II secretion system"/>
    <property type="evidence" value="ECO:0007669"/>
    <property type="project" value="TreeGrafter"/>
</dbReference>
<evidence type="ECO:0000256" key="8">
    <source>
        <dbReference type="SAM" id="Phobius"/>
    </source>
</evidence>
<name>A0A2M7D6W5_9BACT</name>
<dbReference type="FunFam" id="1.20.81.30:FF:000001">
    <property type="entry name" value="Type II secretion system protein F"/>
    <property type="match status" value="2"/>
</dbReference>
<feature type="transmembrane region" description="Helical" evidence="8">
    <location>
        <begin position="210"/>
        <end position="237"/>
    </location>
</feature>
<feature type="domain" description="Type II secretion system protein GspF" evidence="9">
    <location>
        <begin position="274"/>
        <end position="395"/>
    </location>
</feature>
<comment type="caution">
    <text evidence="10">The sequence shown here is derived from an EMBL/GenBank/DDBJ whole genome shotgun (WGS) entry which is preliminary data.</text>
</comment>
<gene>
    <name evidence="10" type="ORF">COS30_00265</name>
</gene>
<evidence type="ECO:0000256" key="5">
    <source>
        <dbReference type="ARBA" id="ARBA00022692"/>
    </source>
</evidence>
<comment type="similarity">
    <text evidence="2">Belongs to the GSP F family.</text>
</comment>
<dbReference type="Proteomes" id="UP000229247">
    <property type="component" value="Unassembled WGS sequence"/>
</dbReference>
<evidence type="ECO:0000256" key="2">
    <source>
        <dbReference type="ARBA" id="ARBA00005745"/>
    </source>
</evidence>
<dbReference type="InterPro" id="IPR003004">
    <property type="entry name" value="GspF/PilC"/>
</dbReference>
<evidence type="ECO:0000259" key="9">
    <source>
        <dbReference type="Pfam" id="PF00482"/>
    </source>
</evidence>
<keyword evidence="7 8" id="KW-0472">Membrane</keyword>
<feature type="domain" description="Type II secretion system protein GspF" evidence="9">
    <location>
        <begin position="68"/>
        <end position="191"/>
    </location>
</feature>
<dbReference type="GO" id="GO:0005886">
    <property type="term" value="C:plasma membrane"/>
    <property type="evidence" value="ECO:0007669"/>
    <property type="project" value="UniProtKB-SubCell"/>
</dbReference>
<evidence type="ECO:0000256" key="3">
    <source>
        <dbReference type="ARBA" id="ARBA00022475"/>
    </source>
</evidence>
<dbReference type="PANTHER" id="PTHR30012:SF0">
    <property type="entry name" value="TYPE II SECRETION SYSTEM PROTEIN F-RELATED"/>
    <property type="match status" value="1"/>
</dbReference>
<keyword evidence="6 8" id="KW-1133">Transmembrane helix</keyword>
<dbReference type="PRINTS" id="PR00812">
    <property type="entry name" value="BCTERIALGSPF"/>
</dbReference>
<keyword evidence="5 8" id="KW-0812">Transmembrane</keyword>
<evidence type="ECO:0000256" key="7">
    <source>
        <dbReference type="ARBA" id="ARBA00023136"/>
    </source>
</evidence>
<evidence type="ECO:0000256" key="6">
    <source>
        <dbReference type="ARBA" id="ARBA00022989"/>
    </source>
</evidence>
<keyword evidence="4" id="KW-0997">Cell inner membrane</keyword>
<dbReference type="InterPro" id="IPR018076">
    <property type="entry name" value="T2SS_GspF_dom"/>
</dbReference>
<accession>A0A2M7D6W5</accession>
<feature type="transmembrane region" description="Helical" evidence="8">
    <location>
        <begin position="376"/>
        <end position="397"/>
    </location>
</feature>
<dbReference type="EMBL" id="PEUE01000006">
    <property type="protein sequence ID" value="PIV38769.1"/>
    <property type="molecule type" value="Genomic_DNA"/>
</dbReference>
<dbReference type="Pfam" id="PF00482">
    <property type="entry name" value="T2SSF"/>
    <property type="match status" value="2"/>
</dbReference>
<sequence>MEFNYTVKTKQGETQSSVIEANNSRAALEALQARNLIVLSLEPSTKMPFFAKRLPIFERVKAKDIVIFTRQLATLVSAQVPLLVALQALAKQTESEHFRNVILEVSADVEGGLVLSRALGKHPKVFSIFVVNMIKPGEASGNLENALNYLADYLEKQQYLISRVKNAMTYPAFILAAFSNVGALMMIMVVPKLTAFLEEAGKELPPLTKMIVGFSVFLKGWWWLLLLILVGGGWYVYHLVQNSTAARYRWDELKLKMPIFGKRIFQKIYVARIAENLSTLIQGGLSILQALQVTADVVGNVVYQNIVNEAKEEVRVGSTLSGSLVKHKEIPPLVVQMIATGEQTGSLDMILKKLSQFYSREIDSTVDNLSQLIEPLLIFLIGGAIAVLMVAILMPIYNIAGGM</sequence>
<dbReference type="PANTHER" id="PTHR30012">
    <property type="entry name" value="GENERAL SECRETION PATHWAY PROTEIN"/>
    <property type="match status" value="1"/>
</dbReference>
<evidence type="ECO:0000256" key="4">
    <source>
        <dbReference type="ARBA" id="ARBA00022519"/>
    </source>
</evidence>
<keyword evidence="3" id="KW-1003">Cell membrane</keyword>
<organism evidence="10 11">
    <name type="scientific">Candidatus Portnoybacteria bacterium CG02_land_8_20_14_3_00_45_8</name>
    <dbReference type="NCBI Taxonomy" id="1974807"/>
    <lineage>
        <taxon>Bacteria</taxon>
        <taxon>Candidatus Portnoyibacteriota</taxon>
    </lineage>
</organism>
<evidence type="ECO:0000256" key="1">
    <source>
        <dbReference type="ARBA" id="ARBA00004429"/>
    </source>
</evidence>
<comment type="subcellular location">
    <subcellularLocation>
        <location evidence="1">Cell inner membrane</location>
        <topology evidence="1">Multi-pass membrane protein</topology>
    </subcellularLocation>
</comment>
<evidence type="ECO:0000313" key="10">
    <source>
        <dbReference type="EMBL" id="PIV38769.1"/>
    </source>
</evidence>
<protein>
    <recommendedName>
        <fullName evidence="9">Type II secretion system protein GspF domain-containing protein</fullName>
    </recommendedName>
</protein>
<feature type="transmembrane region" description="Helical" evidence="8">
    <location>
        <begin position="170"/>
        <end position="190"/>
    </location>
</feature>
<dbReference type="AlphaFoldDB" id="A0A2M7D6W5"/>
<evidence type="ECO:0000313" key="11">
    <source>
        <dbReference type="Proteomes" id="UP000229247"/>
    </source>
</evidence>
<dbReference type="InterPro" id="IPR042094">
    <property type="entry name" value="T2SS_GspF_sf"/>
</dbReference>
<proteinExistence type="inferred from homology"/>